<sequence length="217" mass="23465">MATTPAPLVWINGFPGSGKLTVAKAIATLHEPATVLDNHTLIDPVEARYPRSHPEYQQQRHLYRQAMLDEHVCNTATLGRLVIATDFQSNNDLGRATATEYRDAARRAGRAFVPVYLTCDVDANLARVTDPSRGGGGDGSRVGNGKLTDADLLRDLRARCELFRFDNADCDCDCDCDCARGLEVDATFVSPAETAGRILGFLKDGGDPVRCGRGRGA</sequence>
<proteinExistence type="predicted"/>
<name>A0A439D3I3_9PEZI</name>
<dbReference type="SUPFAM" id="SSF52540">
    <property type="entry name" value="P-loop containing nucleoside triphosphate hydrolases"/>
    <property type="match status" value="1"/>
</dbReference>
<organism evidence="1 2">
    <name type="scientific">Xylaria grammica</name>
    <dbReference type="NCBI Taxonomy" id="363999"/>
    <lineage>
        <taxon>Eukaryota</taxon>
        <taxon>Fungi</taxon>
        <taxon>Dikarya</taxon>
        <taxon>Ascomycota</taxon>
        <taxon>Pezizomycotina</taxon>
        <taxon>Sordariomycetes</taxon>
        <taxon>Xylariomycetidae</taxon>
        <taxon>Xylariales</taxon>
        <taxon>Xylariaceae</taxon>
        <taxon>Xylaria</taxon>
    </lineage>
</organism>
<gene>
    <name evidence="1" type="ORF">EKO27_g6153</name>
</gene>
<dbReference type="STRING" id="363999.A0A439D3I3"/>
<accession>A0A439D3I3</accession>
<dbReference type="AlphaFoldDB" id="A0A439D3I3"/>
<dbReference type="EMBL" id="RYZI01000176">
    <property type="protein sequence ID" value="RWA08961.1"/>
    <property type="molecule type" value="Genomic_DNA"/>
</dbReference>
<reference evidence="1 2" key="1">
    <citation type="submission" date="2018-12" db="EMBL/GenBank/DDBJ databases">
        <title>Draft genome sequence of Xylaria grammica IHI A82.</title>
        <authorList>
            <person name="Buettner E."/>
            <person name="Kellner H."/>
        </authorList>
    </citation>
    <scope>NUCLEOTIDE SEQUENCE [LARGE SCALE GENOMIC DNA]</scope>
    <source>
        <strain evidence="1 2">IHI A82</strain>
    </source>
</reference>
<evidence type="ECO:0000313" key="2">
    <source>
        <dbReference type="Proteomes" id="UP000286045"/>
    </source>
</evidence>
<keyword evidence="2" id="KW-1185">Reference proteome</keyword>
<dbReference type="Gene3D" id="3.40.50.300">
    <property type="entry name" value="P-loop containing nucleotide triphosphate hydrolases"/>
    <property type="match status" value="1"/>
</dbReference>
<dbReference type="Proteomes" id="UP000286045">
    <property type="component" value="Unassembled WGS sequence"/>
</dbReference>
<protein>
    <recommendedName>
        <fullName evidence="3">Zeta toxin domain-containing protein</fullName>
    </recommendedName>
</protein>
<comment type="caution">
    <text evidence="1">The sequence shown here is derived from an EMBL/GenBank/DDBJ whole genome shotgun (WGS) entry which is preliminary data.</text>
</comment>
<evidence type="ECO:0008006" key="3">
    <source>
        <dbReference type="Google" id="ProtNLM"/>
    </source>
</evidence>
<evidence type="ECO:0000313" key="1">
    <source>
        <dbReference type="EMBL" id="RWA08961.1"/>
    </source>
</evidence>
<dbReference type="InterPro" id="IPR027417">
    <property type="entry name" value="P-loop_NTPase"/>
</dbReference>